<protein>
    <recommendedName>
        <fullName evidence="3">DUF2188 domain-containing protein</fullName>
    </recommendedName>
</protein>
<dbReference type="EMBL" id="JAHWZX010000012">
    <property type="protein sequence ID" value="MBW4331739.1"/>
    <property type="molecule type" value="Genomic_DNA"/>
</dbReference>
<proteinExistence type="predicted"/>
<evidence type="ECO:0000313" key="2">
    <source>
        <dbReference type="Proteomes" id="UP001197214"/>
    </source>
</evidence>
<name>A0ABS6XNF8_9SPHN</name>
<dbReference type="RefSeq" id="WP_219238851.1">
    <property type="nucleotide sequence ID" value="NZ_JAHWZX010000012.1"/>
</dbReference>
<sequence>MAPHKPHDKPVKAVAESGEVLLDGPQGVALSLTPDAARKTAEALNRAADEADQHPKC</sequence>
<accession>A0ABS6XNF8</accession>
<keyword evidence="2" id="KW-1185">Reference proteome</keyword>
<gene>
    <name evidence="1" type="ORF">KY084_12745</name>
</gene>
<evidence type="ECO:0000313" key="1">
    <source>
        <dbReference type="EMBL" id="MBW4331739.1"/>
    </source>
</evidence>
<reference evidence="1 2" key="1">
    <citation type="submission" date="2021-07" db="EMBL/GenBank/DDBJ databases">
        <title>Stakelama flava sp. nov., a novel endophytic bacterium isolated from branch of Kandelia candel.</title>
        <authorList>
            <person name="Tuo L."/>
        </authorList>
    </citation>
    <scope>NUCLEOTIDE SEQUENCE [LARGE SCALE GENOMIC DNA]</scope>
    <source>
        <strain evidence="1 2">CBK3Z-3</strain>
    </source>
</reference>
<organism evidence="1 2">
    <name type="scientific">Stakelama flava</name>
    <dbReference type="NCBI Taxonomy" id="2860338"/>
    <lineage>
        <taxon>Bacteria</taxon>
        <taxon>Pseudomonadati</taxon>
        <taxon>Pseudomonadota</taxon>
        <taxon>Alphaproteobacteria</taxon>
        <taxon>Sphingomonadales</taxon>
        <taxon>Sphingomonadaceae</taxon>
        <taxon>Stakelama</taxon>
    </lineage>
</organism>
<comment type="caution">
    <text evidence="1">The sequence shown here is derived from an EMBL/GenBank/DDBJ whole genome shotgun (WGS) entry which is preliminary data.</text>
</comment>
<dbReference type="Proteomes" id="UP001197214">
    <property type="component" value="Unassembled WGS sequence"/>
</dbReference>
<evidence type="ECO:0008006" key="3">
    <source>
        <dbReference type="Google" id="ProtNLM"/>
    </source>
</evidence>